<organism evidence="5 6">
    <name type="scientific">Aspergillus cavernicola</name>
    <dbReference type="NCBI Taxonomy" id="176166"/>
    <lineage>
        <taxon>Eukaryota</taxon>
        <taxon>Fungi</taxon>
        <taxon>Dikarya</taxon>
        <taxon>Ascomycota</taxon>
        <taxon>Pezizomycotina</taxon>
        <taxon>Eurotiomycetes</taxon>
        <taxon>Eurotiomycetidae</taxon>
        <taxon>Eurotiales</taxon>
        <taxon>Aspergillaceae</taxon>
        <taxon>Aspergillus</taxon>
        <taxon>Aspergillus subgen. Nidulantes</taxon>
    </lineage>
</organism>
<keyword evidence="6" id="KW-1185">Reference proteome</keyword>
<dbReference type="PANTHER" id="PTHR12901:SF10">
    <property type="entry name" value="COENZYME Q-BINDING PROTEIN COQ10, MITOCHONDRIAL"/>
    <property type="match status" value="1"/>
</dbReference>
<protein>
    <recommendedName>
        <fullName evidence="4">Coenzyme Q-binding protein COQ10 START domain-containing protein</fullName>
    </recommendedName>
</protein>
<dbReference type="PANTHER" id="PTHR12901">
    <property type="entry name" value="SPERM PROTEIN HOMOLOG"/>
    <property type="match status" value="1"/>
</dbReference>
<dbReference type="Proteomes" id="UP001610335">
    <property type="component" value="Unassembled WGS sequence"/>
</dbReference>
<feature type="non-terminal residue" evidence="5">
    <location>
        <position position="200"/>
    </location>
</feature>
<dbReference type="InterPro" id="IPR044996">
    <property type="entry name" value="COQ10-like"/>
</dbReference>
<evidence type="ECO:0000259" key="4">
    <source>
        <dbReference type="Pfam" id="PF03364"/>
    </source>
</evidence>
<comment type="caution">
    <text evidence="5">The sequence shown here is derived from an EMBL/GenBank/DDBJ whole genome shotgun (WGS) entry which is preliminary data.</text>
</comment>
<gene>
    <name evidence="5" type="ORF">BDW59DRAFT_146259</name>
</gene>
<comment type="function">
    <text evidence="3">Required for the function of coenzyme Q in the respiratory chain. May serve as a chaperone or may be involved in the transport of Q6 from its site of synthesis to the catalytic sites of the respiratory complexes.</text>
</comment>
<evidence type="ECO:0000256" key="2">
    <source>
        <dbReference type="ARBA" id="ARBA00011814"/>
    </source>
</evidence>
<evidence type="ECO:0000256" key="3">
    <source>
        <dbReference type="ARBA" id="ARBA00024947"/>
    </source>
</evidence>
<sequence length="200" mass="21636">MKRLLPSRHLYRQSKPSLQKKAGLLPLSTSYYTTTLNKNIQSQPPHKPPGIQYFQKRSFLSSFIPSPPNPSNGNNNGNNARTLTASRTLLYPPSPLFKTISSVESYAEFLPFLNASTVTARDTETGYPTSAYLTVGYGPLSETFTSKVNCDEANWIVEATSGEKFLNSDSSPSSSNSAKKDTLPSGLSALAGFAGFPAAD</sequence>
<name>A0ABR4ICJ5_9EURO</name>
<comment type="subunit">
    <text evidence="2">Interacts with coenzyme Q.</text>
</comment>
<dbReference type="Pfam" id="PF03364">
    <property type="entry name" value="Polyketide_cyc"/>
    <property type="match status" value="1"/>
</dbReference>
<dbReference type="InterPro" id="IPR023393">
    <property type="entry name" value="START-like_dom_sf"/>
</dbReference>
<evidence type="ECO:0000256" key="1">
    <source>
        <dbReference type="ARBA" id="ARBA00006885"/>
    </source>
</evidence>
<comment type="similarity">
    <text evidence="1">Belongs to the COQ10 family.</text>
</comment>
<evidence type="ECO:0000313" key="6">
    <source>
        <dbReference type="Proteomes" id="UP001610335"/>
    </source>
</evidence>
<dbReference type="SUPFAM" id="SSF55961">
    <property type="entry name" value="Bet v1-like"/>
    <property type="match status" value="1"/>
</dbReference>
<accession>A0ABR4ICJ5</accession>
<dbReference type="InterPro" id="IPR005031">
    <property type="entry name" value="COQ10_START"/>
</dbReference>
<dbReference type="EMBL" id="JBFXLS010000036">
    <property type="protein sequence ID" value="KAL2825466.1"/>
    <property type="molecule type" value="Genomic_DNA"/>
</dbReference>
<dbReference type="Gene3D" id="3.30.530.20">
    <property type="match status" value="1"/>
</dbReference>
<reference evidence="5 6" key="1">
    <citation type="submission" date="2024-07" db="EMBL/GenBank/DDBJ databases">
        <title>Section-level genome sequencing and comparative genomics of Aspergillus sections Usti and Cavernicolus.</title>
        <authorList>
            <consortium name="Lawrence Berkeley National Laboratory"/>
            <person name="Nybo J.L."/>
            <person name="Vesth T.C."/>
            <person name="Theobald S."/>
            <person name="Frisvad J.C."/>
            <person name="Larsen T.O."/>
            <person name="Kjaerboelling I."/>
            <person name="Rothschild-Mancinelli K."/>
            <person name="Lyhne E.K."/>
            <person name="Kogle M.E."/>
            <person name="Barry K."/>
            <person name="Clum A."/>
            <person name="Na H."/>
            <person name="Ledsgaard L."/>
            <person name="Lin J."/>
            <person name="Lipzen A."/>
            <person name="Kuo A."/>
            <person name="Riley R."/>
            <person name="Mondo S."/>
            <person name="LaButti K."/>
            <person name="Haridas S."/>
            <person name="Pangalinan J."/>
            <person name="Salamov A.A."/>
            <person name="Simmons B.A."/>
            <person name="Magnuson J.K."/>
            <person name="Chen J."/>
            <person name="Drula E."/>
            <person name="Henrissat B."/>
            <person name="Wiebenga A."/>
            <person name="Lubbers R.J."/>
            <person name="Gomes A.C."/>
            <person name="Makela M.R."/>
            <person name="Stajich J."/>
            <person name="Grigoriev I.V."/>
            <person name="Mortensen U.H."/>
            <person name="De vries R.P."/>
            <person name="Baker S.E."/>
            <person name="Andersen M.R."/>
        </authorList>
    </citation>
    <scope>NUCLEOTIDE SEQUENCE [LARGE SCALE GENOMIC DNA]</scope>
    <source>
        <strain evidence="5 6">CBS 600.67</strain>
    </source>
</reference>
<evidence type="ECO:0000313" key="5">
    <source>
        <dbReference type="EMBL" id="KAL2825466.1"/>
    </source>
</evidence>
<feature type="domain" description="Coenzyme Q-binding protein COQ10 START" evidence="4">
    <location>
        <begin position="91"/>
        <end position="155"/>
    </location>
</feature>
<proteinExistence type="inferred from homology"/>